<proteinExistence type="predicted"/>
<feature type="region of interest" description="Disordered" evidence="1">
    <location>
        <begin position="51"/>
        <end position="80"/>
    </location>
</feature>
<dbReference type="PATRIC" id="fig|68170.10.peg.403"/>
<dbReference type="Proteomes" id="UP000033393">
    <property type="component" value="Unassembled WGS sequence"/>
</dbReference>
<comment type="caution">
    <text evidence="2">The sequence shown here is derived from an EMBL/GenBank/DDBJ whole genome shotgun (WGS) entry which is preliminary data.</text>
</comment>
<accession>A0A0F0H8F0</accession>
<protein>
    <submittedName>
        <fullName evidence="2">Uncharacterized protein</fullName>
    </submittedName>
</protein>
<gene>
    <name evidence="2" type="ORF">UK23_10095</name>
</gene>
<name>A0A0F0H8F0_LENAE</name>
<dbReference type="AlphaFoldDB" id="A0A0F0H8F0"/>
<sequence length="163" mass="18834">MIHRDRRETWFLDQRHVVDAGLRRLSAQHRDIGLAPPQRRLGVVRPTDAHEHIGMRSPPLPQERNGETTQSRPREGQPQRLWLHRLGQRGVERCQDPVAVLPQPLARVGQRHVPGRAVDEPHAQTPFQLLQSARESWLRDVQRLRGRGDRSVVADRGQRTQMP</sequence>
<organism evidence="2 3">
    <name type="scientific">Lentzea aerocolonigenes</name>
    <name type="common">Lechevalieria aerocolonigenes</name>
    <name type="synonym">Saccharothrix aerocolonigenes</name>
    <dbReference type="NCBI Taxonomy" id="68170"/>
    <lineage>
        <taxon>Bacteria</taxon>
        <taxon>Bacillati</taxon>
        <taxon>Actinomycetota</taxon>
        <taxon>Actinomycetes</taxon>
        <taxon>Pseudonocardiales</taxon>
        <taxon>Pseudonocardiaceae</taxon>
        <taxon>Lentzea</taxon>
    </lineage>
</organism>
<dbReference type="EMBL" id="JYJG01000055">
    <property type="protein sequence ID" value="KJK50597.1"/>
    <property type="molecule type" value="Genomic_DNA"/>
</dbReference>
<reference evidence="2 3" key="1">
    <citation type="submission" date="2015-02" db="EMBL/GenBank/DDBJ databases">
        <authorList>
            <person name="Ju K.-S."/>
            <person name="Doroghazi J.R."/>
            <person name="Metcalf W."/>
        </authorList>
    </citation>
    <scope>NUCLEOTIDE SEQUENCE [LARGE SCALE GENOMIC DNA]</scope>
    <source>
        <strain evidence="2 3">NRRL B-16140</strain>
    </source>
</reference>
<evidence type="ECO:0000313" key="2">
    <source>
        <dbReference type="EMBL" id="KJK50597.1"/>
    </source>
</evidence>
<keyword evidence="3" id="KW-1185">Reference proteome</keyword>
<evidence type="ECO:0000313" key="3">
    <source>
        <dbReference type="Proteomes" id="UP000033393"/>
    </source>
</evidence>
<evidence type="ECO:0000256" key="1">
    <source>
        <dbReference type="SAM" id="MobiDB-lite"/>
    </source>
</evidence>